<dbReference type="InterPro" id="IPR036318">
    <property type="entry name" value="FAD-bd_PCMH-like_sf"/>
</dbReference>
<keyword evidence="3" id="KW-0274">FAD</keyword>
<evidence type="ECO:0000256" key="3">
    <source>
        <dbReference type="ARBA" id="ARBA00022827"/>
    </source>
</evidence>
<dbReference type="EMBL" id="ML976616">
    <property type="protein sequence ID" value="KAF1846525.1"/>
    <property type="molecule type" value="Genomic_DNA"/>
</dbReference>
<sequence>MGVSESIEALKAISARLIVLPGTEEYNEVSGTYLSTFESDLAPAAFALPTSKEEVVAVVKALKPFASNVSVAICGAGQQPAAGVANVAGGITVHLRRFKGIELSPDRTFVSISPGETWGAVFKKLEPEGLAVSGSRAGTGGIGGLATHGGISFFSSERGFITDDVVNYEIALASGDVVNANAEENSDLFKALKGGGGSNFGIITRFDFATFKQGNIWGGKFMYFPQSFPQQLERIVEYLNGPSPDPKAQVRINIGYAAELGGMMCMNDPTYTKPEKPEGFALFTDIEPRVPQVDTLRITTVSELANEQSEQSEYKKRVIYLTTTLKANADALKMTLDKFNKGFEPVKSVSGLIYAATYEPFPVSLLEASAGNSLGLDAKNGPLVLFLLYTSWSNSEDDDLVIKANKEVLDDIKKEAEAMGQLSPYTYMNYAFPDQDPISSYGSEIKKQLQAVSQKYDPEGFFQKTASGGFKLF</sequence>
<dbReference type="InterPro" id="IPR016169">
    <property type="entry name" value="FAD-bd_PCMH_sub2"/>
</dbReference>
<keyword evidence="4" id="KW-0560">Oxidoreductase</keyword>
<dbReference type="RefSeq" id="XP_040789088.1">
    <property type="nucleotide sequence ID" value="XM_040937893.1"/>
</dbReference>
<dbReference type="AlphaFoldDB" id="A0A9P4GJ34"/>
<feature type="domain" description="FAD-binding PCMH-type" evidence="5">
    <location>
        <begin position="39"/>
        <end position="213"/>
    </location>
</feature>
<dbReference type="PROSITE" id="PS51387">
    <property type="entry name" value="FAD_PCMH"/>
    <property type="match status" value="1"/>
</dbReference>
<name>A0A9P4GJ34_9PLEO</name>
<evidence type="ECO:0000259" key="5">
    <source>
        <dbReference type="PROSITE" id="PS51387"/>
    </source>
</evidence>
<dbReference type="InterPro" id="IPR006094">
    <property type="entry name" value="Oxid_FAD_bind_N"/>
</dbReference>
<organism evidence="6 7">
    <name type="scientific">Cucurbitaria berberidis CBS 394.84</name>
    <dbReference type="NCBI Taxonomy" id="1168544"/>
    <lineage>
        <taxon>Eukaryota</taxon>
        <taxon>Fungi</taxon>
        <taxon>Dikarya</taxon>
        <taxon>Ascomycota</taxon>
        <taxon>Pezizomycotina</taxon>
        <taxon>Dothideomycetes</taxon>
        <taxon>Pleosporomycetidae</taxon>
        <taxon>Pleosporales</taxon>
        <taxon>Pleosporineae</taxon>
        <taxon>Cucurbitariaceae</taxon>
        <taxon>Cucurbitaria</taxon>
    </lineage>
</organism>
<protein>
    <submittedName>
        <fullName evidence="6">FAD-binding domain-containing protein</fullName>
    </submittedName>
</protein>
<dbReference type="PANTHER" id="PTHR42973">
    <property type="entry name" value="BINDING OXIDOREDUCTASE, PUTATIVE (AFU_ORTHOLOGUE AFUA_1G17690)-RELATED"/>
    <property type="match status" value="1"/>
</dbReference>
<evidence type="ECO:0000256" key="2">
    <source>
        <dbReference type="ARBA" id="ARBA00022630"/>
    </source>
</evidence>
<dbReference type="InterPro" id="IPR016166">
    <property type="entry name" value="FAD-bd_PCMH"/>
</dbReference>
<evidence type="ECO:0000313" key="6">
    <source>
        <dbReference type="EMBL" id="KAF1846525.1"/>
    </source>
</evidence>
<dbReference type="OrthoDB" id="2151789at2759"/>
<dbReference type="GeneID" id="63855143"/>
<dbReference type="GO" id="GO:0071949">
    <property type="term" value="F:FAD binding"/>
    <property type="evidence" value="ECO:0007669"/>
    <property type="project" value="InterPro"/>
</dbReference>
<evidence type="ECO:0000313" key="7">
    <source>
        <dbReference type="Proteomes" id="UP000800039"/>
    </source>
</evidence>
<dbReference type="Proteomes" id="UP000800039">
    <property type="component" value="Unassembled WGS sequence"/>
</dbReference>
<dbReference type="SUPFAM" id="SSF56176">
    <property type="entry name" value="FAD-binding/transporter-associated domain-like"/>
    <property type="match status" value="1"/>
</dbReference>
<dbReference type="Pfam" id="PF01565">
    <property type="entry name" value="FAD_binding_4"/>
    <property type="match status" value="1"/>
</dbReference>
<dbReference type="PANTHER" id="PTHR42973:SF22">
    <property type="entry name" value="FAD-BINDING PCMH-TYPE DOMAIN-CONTAINING PROTEIN-RELATED"/>
    <property type="match status" value="1"/>
</dbReference>
<proteinExistence type="inferred from homology"/>
<reference evidence="6" key="1">
    <citation type="submission" date="2020-01" db="EMBL/GenBank/DDBJ databases">
        <authorList>
            <consortium name="DOE Joint Genome Institute"/>
            <person name="Haridas S."/>
            <person name="Albert R."/>
            <person name="Binder M."/>
            <person name="Bloem J."/>
            <person name="Labutti K."/>
            <person name="Salamov A."/>
            <person name="Andreopoulos B."/>
            <person name="Baker S.E."/>
            <person name="Barry K."/>
            <person name="Bills G."/>
            <person name="Bluhm B.H."/>
            <person name="Cannon C."/>
            <person name="Castanera R."/>
            <person name="Culley D.E."/>
            <person name="Daum C."/>
            <person name="Ezra D."/>
            <person name="Gonzalez J.B."/>
            <person name="Henrissat B."/>
            <person name="Kuo A."/>
            <person name="Liang C."/>
            <person name="Lipzen A."/>
            <person name="Lutzoni F."/>
            <person name="Magnuson J."/>
            <person name="Mondo S."/>
            <person name="Nolan M."/>
            <person name="Ohm R."/>
            <person name="Pangilinan J."/>
            <person name="Park H.-J."/>
            <person name="Ramirez L."/>
            <person name="Alfaro M."/>
            <person name="Sun H."/>
            <person name="Tritt A."/>
            <person name="Yoshinaga Y."/>
            <person name="Zwiers L.-H."/>
            <person name="Turgeon B.G."/>
            <person name="Goodwin S.B."/>
            <person name="Spatafora J.W."/>
            <person name="Crous P.W."/>
            <person name="Grigoriev I.V."/>
        </authorList>
    </citation>
    <scope>NUCLEOTIDE SEQUENCE</scope>
    <source>
        <strain evidence="6">CBS 394.84</strain>
    </source>
</reference>
<dbReference type="Gene3D" id="3.30.465.10">
    <property type="match status" value="1"/>
</dbReference>
<comment type="caution">
    <text evidence="6">The sequence shown here is derived from an EMBL/GenBank/DDBJ whole genome shotgun (WGS) entry which is preliminary data.</text>
</comment>
<keyword evidence="2" id="KW-0285">Flavoprotein</keyword>
<keyword evidence="7" id="KW-1185">Reference proteome</keyword>
<gene>
    <name evidence="6" type="ORF">K460DRAFT_417585</name>
</gene>
<evidence type="ECO:0000256" key="1">
    <source>
        <dbReference type="ARBA" id="ARBA00005466"/>
    </source>
</evidence>
<comment type="similarity">
    <text evidence="1">Belongs to the oxygen-dependent FAD-linked oxidoreductase family.</text>
</comment>
<accession>A0A9P4GJ34</accession>
<dbReference type="InterPro" id="IPR050416">
    <property type="entry name" value="FAD-linked_Oxidoreductase"/>
</dbReference>
<dbReference type="GO" id="GO:0016491">
    <property type="term" value="F:oxidoreductase activity"/>
    <property type="evidence" value="ECO:0007669"/>
    <property type="project" value="UniProtKB-KW"/>
</dbReference>
<evidence type="ECO:0000256" key="4">
    <source>
        <dbReference type="ARBA" id="ARBA00023002"/>
    </source>
</evidence>